<evidence type="ECO:0000256" key="1">
    <source>
        <dbReference type="SAM" id="SignalP"/>
    </source>
</evidence>
<reference evidence="2 3" key="1">
    <citation type="submission" date="2019-07" db="EMBL/GenBank/DDBJ databases">
        <title>Caenimonas sedimenti sp. nov., isolated from activated sludge.</title>
        <authorList>
            <person name="Xu J."/>
        </authorList>
    </citation>
    <scope>NUCLEOTIDE SEQUENCE [LARGE SCALE GENOMIC DNA]</scope>
    <source>
        <strain evidence="2 3">HX-9-20</strain>
    </source>
</reference>
<dbReference type="OrthoDB" id="8796993at2"/>
<evidence type="ECO:0008006" key="4">
    <source>
        <dbReference type="Google" id="ProtNLM"/>
    </source>
</evidence>
<dbReference type="AlphaFoldDB" id="A0A562ZWF4"/>
<dbReference type="PROSITE" id="PS51257">
    <property type="entry name" value="PROKAR_LIPOPROTEIN"/>
    <property type="match status" value="1"/>
</dbReference>
<keyword evidence="3" id="KW-1185">Reference proteome</keyword>
<sequence length="140" mass="15066">MTSRKTTTPGARFLALVFAAALAGCAAMPGAASKEDVVRARAAQRANAFAKADYAGAYALLTPSYRKARDLDAYRRALGSGAAWEKAEVAAVACTEQRCTVGLKVSVKPLIAGRFNDTITVQFEETWLLEDGNWWLHQAL</sequence>
<feature type="chain" id="PRO_5021897374" description="Nuclear transport factor 2 family protein" evidence="1">
    <location>
        <begin position="27"/>
        <end position="140"/>
    </location>
</feature>
<dbReference type="EMBL" id="VOBQ01000004">
    <property type="protein sequence ID" value="TWO72504.1"/>
    <property type="molecule type" value="Genomic_DNA"/>
</dbReference>
<proteinExistence type="predicted"/>
<gene>
    <name evidence="2" type="ORF">FN976_07345</name>
</gene>
<evidence type="ECO:0000313" key="3">
    <source>
        <dbReference type="Proteomes" id="UP000318199"/>
    </source>
</evidence>
<keyword evidence="1" id="KW-0732">Signal</keyword>
<protein>
    <recommendedName>
        <fullName evidence="4">Nuclear transport factor 2 family protein</fullName>
    </recommendedName>
</protein>
<feature type="signal peptide" evidence="1">
    <location>
        <begin position="1"/>
        <end position="26"/>
    </location>
</feature>
<organism evidence="2 3">
    <name type="scientific">Caenimonas sedimenti</name>
    <dbReference type="NCBI Taxonomy" id="2596921"/>
    <lineage>
        <taxon>Bacteria</taxon>
        <taxon>Pseudomonadati</taxon>
        <taxon>Pseudomonadota</taxon>
        <taxon>Betaproteobacteria</taxon>
        <taxon>Burkholderiales</taxon>
        <taxon>Comamonadaceae</taxon>
        <taxon>Caenimonas</taxon>
    </lineage>
</organism>
<name>A0A562ZWF4_9BURK</name>
<evidence type="ECO:0000313" key="2">
    <source>
        <dbReference type="EMBL" id="TWO72504.1"/>
    </source>
</evidence>
<dbReference type="RefSeq" id="WP_145892329.1">
    <property type="nucleotide sequence ID" value="NZ_VOBQ01000004.1"/>
</dbReference>
<dbReference type="Proteomes" id="UP000318199">
    <property type="component" value="Unassembled WGS sequence"/>
</dbReference>
<comment type="caution">
    <text evidence="2">The sequence shown here is derived from an EMBL/GenBank/DDBJ whole genome shotgun (WGS) entry which is preliminary data.</text>
</comment>
<accession>A0A562ZWF4</accession>